<dbReference type="EMBL" id="CP070499">
    <property type="protein sequence ID" value="QSB17245.1"/>
    <property type="molecule type" value="Genomic_DNA"/>
</dbReference>
<evidence type="ECO:0000256" key="2">
    <source>
        <dbReference type="ARBA" id="ARBA00022448"/>
    </source>
</evidence>
<proteinExistence type="inferred from homology"/>
<dbReference type="NCBIfam" id="TIGR01409">
    <property type="entry name" value="TAT_signal_seq"/>
    <property type="match status" value="1"/>
</dbReference>
<keyword evidence="6" id="KW-1185">Reference proteome</keyword>
<dbReference type="InterPro" id="IPR006059">
    <property type="entry name" value="SBP"/>
</dbReference>
<dbReference type="PANTHER" id="PTHR43649">
    <property type="entry name" value="ARABINOSE-BINDING PROTEIN-RELATED"/>
    <property type="match status" value="1"/>
</dbReference>
<dbReference type="KEGG" id="nhy:JQS43_11070"/>
<protein>
    <submittedName>
        <fullName evidence="5">Extracellular solute-binding protein</fullName>
    </submittedName>
</protein>
<dbReference type="Pfam" id="PF01547">
    <property type="entry name" value="SBP_bac_1"/>
    <property type="match status" value="1"/>
</dbReference>
<keyword evidence="3 4" id="KW-0732">Signal</keyword>
<evidence type="ECO:0000313" key="6">
    <source>
        <dbReference type="Proteomes" id="UP000662857"/>
    </source>
</evidence>
<comment type="similarity">
    <text evidence="1">Belongs to the bacterial solute-binding protein 1 family.</text>
</comment>
<evidence type="ECO:0000256" key="4">
    <source>
        <dbReference type="SAM" id="SignalP"/>
    </source>
</evidence>
<dbReference type="SUPFAM" id="SSF53850">
    <property type="entry name" value="Periplasmic binding protein-like II"/>
    <property type="match status" value="1"/>
</dbReference>
<reference evidence="5" key="1">
    <citation type="submission" date="2021-02" db="EMBL/GenBank/DDBJ databases">
        <title>Natrosporangium hydrolyticum gen. nov., sp. nov, a haloalkaliphilic actinobacterium from a soda solonchak soil.</title>
        <authorList>
            <person name="Sorokin D.Y."/>
            <person name="Khijniak T.V."/>
            <person name="Zakharycheva A.P."/>
            <person name="Boueva O.V."/>
            <person name="Ariskina E.V."/>
            <person name="Hahnke R.L."/>
            <person name="Bunk B."/>
            <person name="Sproer C."/>
            <person name="Schumann P."/>
            <person name="Evtushenko L.I."/>
            <person name="Kublanov I.V."/>
        </authorList>
    </citation>
    <scope>NUCLEOTIDE SEQUENCE</scope>
    <source>
        <strain evidence="5">DSM 106523</strain>
    </source>
</reference>
<dbReference type="PROSITE" id="PS51318">
    <property type="entry name" value="TAT"/>
    <property type="match status" value="1"/>
</dbReference>
<evidence type="ECO:0000256" key="3">
    <source>
        <dbReference type="ARBA" id="ARBA00022729"/>
    </source>
</evidence>
<evidence type="ECO:0000256" key="1">
    <source>
        <dbReference type="ARBA" id="ARBA00008520"/>
    </source>
</evidence>
<feature type="signal peptide" evidence="4">
    <location>
        <begin position="1"/>
        <end position="28"/>
    </location>
</feature>
<evidence type="ECO:0000313" key="5">
    <source>
        <dbReference type="EMBL" id="QSB17245.1"/>
    </source>
</evidence>
<sequence>MSRPLNRRNFLRLSALGAGAAAAGPVLSGCGNGGSSSSDSGDDTIVYAVQAFAHDAIRPIIDEFTAETGITVELEGGPASGQDLLTQLVPAFNSGTTPYDVVDVDDPAGAAMVAGGWLEPLDDALPDELADDLTDGMAEGTATWNTVDGNIMRVYHNWELGYHWLRSDVLADLDLAAPTSWDELITIGEEVKQQTGMYALGDAASKPGLTFVYLAYLAAQSGGDLYAFDSRIEEAFAFARELIDRELFPRDALTWTYDQLNSSYMQDNLLSMRQWTFFDGVAADNTDWYAEEKVLITPPPAGPGGALTWAGGWGYAIPTASTKKEQAKQFVRFMSGNEVAVRLAEASSFFISARTSVLDALGDSGIVAAMREYSEGGHVAPRPFHPQAARAETIIDDIGQAYLAGQMDLDEAMSEGAARIDDLS</sequence>
<dbReference type="Gene3D" id="3.40.190.10">
    <property type="entry name" value="Periplasmic binding protein-like II"/>
    <property type="match status" value="1"/>
</dbReference>
<gene>
    <name evidence="5" type="ORF">JQS43_11070</name>
</gene>
<keyword evidence="2" id="KW-0813">Transport</keyword>
<dbReference type="PANTHER" id="PTHR43649:SF34">
    <property type="entry name" value="ABC TRANSPORTER PERIPLASMIC-BINDING PROTEIN YCJN-RELATED"/>
    <property type="match status" value="1"/>
</dbReference>
<dbReference type="RefSeq" id="WP_239679004.1">
    <property type="nucleotide sequence ID" value="NZ_CP070499.1"/>
</dbReference>
<accession>A0A895YMQ2</accession>
<dbReference type="InterPro" id="IPR019546">
    <property type="entry name" value="TAT_signal_bac_arc"/>
</dbReference>
<feature type="chain" id="PRO_5039611499" evidence="4">
    <location>
        <begin position="29"/>
        <end position="424"/>
    </location>
</feature>
<dbReference type="PROSITE" id="PS51257">
    <property type="entry name" value="PROKAR_LIPOPROTEIN"/>
    <property type="match status" value="1"/>
</dbReference>
<dbReference type="Proteomes" id="UP000662857">
    <property type="component" value="Chromosome"/>
</dbReference>
<dbReference type="AlphaFoldDB" id="A0A895YMQ2"/>
<organism evidence="5 6">
    <name type="scientific">Natronosporangium hydrolyticum</name>
    <dbReference type="NCBI Taxonomy" id="2811111"/>
    <lineage>
        <taxon>Bacteria</taxon>
        <taxon>Bacillati</taxon>
        <taxon>Actinomycetota</taxon>
        <taxon>Actinomycetes</taxon>
        <taxon>Micromonosporales</taxon>
        <taxon>Micromonosporaceae</taxon>
        <taxon>Natronosporangium</taxon>
    </lineage>
</organism>
<name>A0A895YMQ2_9ACTN</name>
<dbReference type="InterPro" id="IPR050490">
    <property type="entry name" value="Bact_solute-bd_prot1"/>
</dbReference>
<dbReference type="InterPro" id="IPR006311">
    <property type="entry name" value="TAT_signal"/>
</dbReference>